<dbReference type="InterPro" id="IPR018107">
    <property type="entry name" value="Na-dicarboxylate_symporter_CS"/>
</dbReference>
<keyword evidence="6 8" id="KW-0472">Membrane</keyword>
<comment type="caution">
    <text evidence="9">The sequence shown here is derived from an EMBL/GenBank/DDBJ whole genome shotgun (WGS) entry which is preliminary data.</text>
</comment>
<keyword evidence="4" id="KW-0769">Symport</keyword>
<feature type="transmembrane region" description="Helical" evidence="8">
    <location>
        <begin position="155"/>
        <end position="172"/>
    </location>
</feature>
<evidence type="ECO:0000313" key="9">
    <source>
        <dbReference type="EMBL" id="MDI6097339.1"/>
    </source>
</evidence>
<dbReference type="EMBL" id="JASCTH010000001">
    <property type="protein sequence ID" value="MDI6097339.1"/>
    <property type="molecule type" value="Genomic_DNA"/>
</dbReference>
<dbReference type="SUPFAM" id="SSF118215">
    <property type="entry name" value="Proton glutamate symport protein"/>
    <property type="match status" value="1"/>
</dbReference>
<dbReference type="InterPro" id="IPR036458">
    <property type="entry name" value="Na:dicarbo_symporter_sf"/>
</dbReference>
<dbReference type="RefSeq" id="WP_282756692.1">
    <property type="nucleotide sequence ID" value="NZ_JASCTH010000001.1"/>
</dbReference>
<dbReference type="PROSITE" id="PS00714">
    <property type="entry name" value="NA_DICARBOXYL_SYMP_2"/>
    <property type="match status" value="1"/>
</dbReference>
<feature type="transmembrane region" description="Helical" evidence="8">
    <location>
        <begin position="54"/>
        <end position="72"/>
    </location>
</feature>
<comment type="subcellular location">
    <subcellularLocation>
        <location evidence="1">Membrane</location>
        <topology evidence="1">Multi-pass membrane protein</topology>
    </subcellularLocation>
</comment>
<name>A0ABT6WC70_9ACTN</name>
<keyword evidence="10" id="KW-1185">Reference proteome</keyword>
<dbReference type="InterPro" id="IPR001991">
    <property type="entry name" value="Na-dicarboxylate_symporter"/>
</dbReference>
<evidence type="ECO:0000256" key="3">
    <source>
        <dbReference type="ARBA" id="ARBA00022692"/>
    </source>
</evidence>
<feature type="transmembrane region" description="Helical" evidence="8">
    <location>
        <begin position="15"/>
        <end position="34"/>
    </location>
</feature>
<evidence type="ECO:0000256" key="7">
    <source>
        <dbReference type="SAM" id="MobiDB-lite"/>
    </source>
</evidence>
<evidence type="ECO:0000256" key="2">
    <source>
        <dbReference type="ARBA" id="ARBA00022448"/>
    </source>
</evidence>
<evidence type="ECO:0000256" key="5">
    <source>
        <dbReference type="ARBA" id="ARBA00022989"/>
    </source>
</evidence>
<keyword evidence="2" id="KW-0813">Transport</keyword>
<protein>
    <submittedName>
        <fullName evidence="9">Cation:dicarboxylase symporter family transporter</fullName>
    </submittedName>
</protein>
<accession>A0ABT6WC70</accession>
<evidence type="ECO:0000256" key="4">
    <source>
        <dbReference type="ARBA" id="ARBA00022847"/>
    </source>
</evidence>
<feature type="transmembrane region" description="Helical" evidence="8">
    <location>
        <begin position="220"/>
        <end position="250"/>
    </location>
</feature>
<feature type="region of interest" description="Disordered" evidence="7">
    <location>
        <begin position="425"/>
        <end position="451"/>
    </location>
</feature>
<dbReference type="Pfam" id="PF00375">
    <property type="entry name" value="SDF"/>
    <property type="match status" value="1"/>
</dbReference>
<gene>
    <name evidence="9" type="ORF">QLQ12_01825</name>
</gene>
<feature type="transmembrane region" description="Helical" evidence="8">
    <location>
        <begin position="193"/>
        <end position="214"/>
    </location>
</feature>
<dbReference type="PRINTS" id="PR00173">
    <property type="entry name" value="EDTRNSPORT"/>
</dbReference>
<evidence type="ECO:0000256" key="6">
    <source>
        <dbReference type="ARBA" id="ARBA00023136"/>
    </source>
</evidence>
<dbReference type="Gene3D" id="1.10.3860.10">
    <property type="entry name" value="Sodium:dicarboxylate symporter"/>
    <property type="match status" value="1"/>
</dbReference>
<keyword evidence="3 8" id="KW-0812">Transmembrane</keyword>
<evidence type="ECO:0000313" key="10">
    <source>
        <dbReference type="Proteomes" id="UP001241758"/>
    </source>
</evidence>
<feature type="transmembrane region" description="Helical" evidence="8">
    <location>
        <begin position="84"/>
        <end position="106"/>
    </location>
</feature>
<sequence>MTTATAPVKRDRTHYLYLAVIVAVLLGIAVGLIVPDVAVELEPIGKGFVNLIKMMISPVIFCTIVLGVGSIRQAAKVGKVGGMALGYFMTMSTIALAIGLVVGNLVNPGAGMQLDASVAAAGQKAVGTEPAKSTAEFLLSIIPTTLVSPLTSGNVLQTLLVALLAGFALQTLGDKSEPVLRAIGTFQRLVFRILAMLMWLAPIGAFGAIAAVVGKTGVDALISLAQIMLGFYVTCAIFVFVILGALLWLVARINILSLLKYLGREFLLIVSTSSSESALPRLIAKMEHVGVSRPVVGITVPTGYSFNLDGTAIYLTMASLFVAQAMGDPLTIGEQISLLLFMIIASKGAAGVTGAGLATLAGGLQSHRPDLVDGVGLIVGIDRFMSEARALTNFAGNAVATVLIGTWTKEFDRERAKLVLAGGDPFDEETMLDDDHGTPSAKPERAPEPAV</sequence>
<keyword evidence="5 8" id="KW-1133">Transmembrane helix</keyword>
<reference evidence="9 10" key="1">
    <citation type="submission" date="2023-05" db="EMBL/GenBank/DDBJ databases">
        <title>Actinoplanes sp. NEAU-A12 genome sequencing.</title>
        <authorList>
            <person name="Wang Z.-S."/>
        </authorList>
    </citation>
    <scope>NUCLEOTIDE SEQUENCE [LARGE SCALE GENOMIC DNA]</scope>
    <source>
        <strain evidence="9 10">NEAU-A12</strain>
    </source>
</reference>
<evidence type="ECO:0000256" key="1">
    <source>
        <dbReference type="ARBA" id="ARBA00004141"/>
    </source>
</evidence>
<feature type="compositionally biased region" description="Basic and acidic residues" evidence="7">
    <location>
        <begin position="433"/>
        <end position="451"/>
    </location>
</feature>
<dbReference type="PANTHER" id="PTHR42865">
    <property type="entry name" value="PROTON/GLUTAMATE-ASPARTATE SYMPORTER"/>
    <property type="match status" value="1"/>
</dbReference>
<proteinExistence type="predicted"/>
<evidence type="ECO:0000256" key="8">
    <source>
        <dbReference type="SAM" id="Phobius"/>
    </source>
</evidence>
<organism evidence="9 10">
    <name type="scientific">Actinoplanes sandaracinus</name>
    <dbReference type="NCBI Taxonomy" id="3045177"/>
    <lineage>
        <taxon>Bacteria</taxon>
        <taxon>Bacillati</taxon>
        <taxon>Actinomycetota</taxon>
        <taxon>Actinomycetes</taxon>
        <taxon>Micromonosporales</taxon>
        <taxon>Micromonosporaceae</taxon>
        <taxon>Actinoplanes</taxon>
    </lineage>
</organism>
<dbReference type="PANTHER" id="PTHR42865:SF1">
    <property type="entry name" value="AEROBIC C4-DICARBOXYLATE TRANSPORT PROTEIN"/>
    <property type="match status" value="1"/>
</dbReference>
<dbReference type="Proteomes" id="UP001241758">
    <property type="component" value="Unassembled WGS sequence"/>
</dbReference>